<gene>
    <name evidence="13" type="ORF">LCGC14_2878670</name>
</gene>
<keyword evidence="8" id="KW-0057">Aromatic amino acid biosynthesis</keyword>
<comment type="cofactor">
    <cofactor evidence="1">
        <name>NAD(+)</name>
        <dbReference type="ChEBI" id="CHEBI:57540"/>
    </cofactor>
</comment>
<dbReference type="InterPro" id="IPR056179">
    <property type="entry name" value="DHQS_C"/>
</dbReference>
<feature type="non-terminal residue" evidence="13">
    <location>
        <position position="383"/>
    </location>
</feature>
<keyword evidence="7" id="KW-0520">NAD</keyword>
<dbReference type="SUPFAM" id="SSF56796">
    <property type="entry name" value="Dehydroquinate synthase-like"/>
    <property type="match status" value="1"/>
</dbReference>
<keyword evidence="3" id="KW-0028">Amino-acid biosynthesis</keyword>
<organism evidence="13">
    <name type="scientific">marine sediment metagenome</name>
    <dbReference type="NCBI Taxonomy" id="412755"/>
    <lineage>
        <taxon>unclassified sequences</taxon>
        <taxon>metagenomes</taxon>
        <taxon>ecological metagenomes</taxon>
    </lineage>
</organism>
<dbReference type="GO" id="GO:0008652">
    <property type="term" value="P:amino acid biosynthetic process"/>
    <property type="evidence" value="ECO:0007669"/>
    <property type="project" value="UniProtKB-KW"/>
</dbReference>
<evidence type="ECO:0000259" key="10">
    <source>
        <dbReference type="Pfam" id="PF01761"/>
    </source>
</evidence>
<dbReference type="InterPro" id="IPR036555">
    <property type="entry name" value="NusA_N_sf"/>
</dbReference>
<protein>
    <recommendedName>
        <fullName evidence="14">3-dehydroquinate synthase domain-containing protein</fullName>
    </recommendedName>
</protein>
<dbReference type="Gene3D" id="3.30.1480.10">
    <property type="entry name" value="NusA, N-terminal domain"/>
    <property type="match status" value="1"/>
</dbReference>
<dbReference type="PANTHER" id="PTHR43622">
    <property type="entry name" value="3-DEHYDROQUINATE SYNTHASE"/>
    <property type="match status" value="1"/>
</dbReference>
<dbReference type="Pfam" id="PF08529">
    <property type="entry name" value="NusA_N"/>
    <property type="match status" value="1"/>
</dbReference>
<feature type="domain" description="3-dehydroquinate synthase C-terminal" evidence="12">
    <location>
        <begin position="258"/>
        <end position="336"/>
    </location>
</feature>
<dbReference type="AlphaFoldDB" id="A0A0F9ARY6"/>
<dbReference type="InterPro" id="IPR036282">
    <property type="entry name" value="Glutathione-S-Trfase_C_sf"/>
</dbReference>
<keyword evidence="4" id="KW-0479">Metal-binding</keyword>
<dbReference type="GO" id="GO:0003700">
    <property type="term" value="F:DNA-binding transcription factor activity"/>
    <property type="evidence" value="ECO:0007669"/>
    <property type="project" value="InterPro"/>
</dbReference>
<feature type="domain" description="Transcription factor NusA N-terminal" evidence="11">
    <location>
        <begin position="24"/>
        <end position="78"/>
    </location>
</feature>
<dbReference type="InterPro" id="IPR050071">
    <property type="entry name" value="Dehydroquinate_synthase"/>
</dbReference>
<dbReference type="CDD" id="cd08195">
    <property type="entry name" value="DHQS"/>
    <property type="match status" value="1"/>
</dbReference>
<evidence type="ECO:0000256" key="2">
    <source>
        <dbReference type="ARBA" id="ARBA00001947"/>
    </source>
</evidence>
<accession>A0A0F9ARY6</accession>
<evidence type="ECO:0000256" key="6">
    <source>
        <dbReference type="ARBA" id="ARBA00022833"/>
    </source>
</evidence>
<comment type="caution">
    <text evidence="13">The sequence shown here is derived from an EMBL/GenBank/DDBJ whole genome shotgun (WGS) entry which is preliminary data.</text>
</comment>
<evidence type="ECO:0008006" key="14">
    <source>
        <dbReference type="Google" id="ProtNLM"/>
    </source>
</evidence>
<dbReference type="GO" id="GO:0003856">
    <property type="term" value="F:3-dehydroquinate synthase activity"/>
    <property type="evidence" value="ECO:0007669"/>
    <property type="project" value="TreeGrafter"/>
</dbReference>
<dbReference type="Gene3D" id="1.20.1090.10">
    <property type="entry name" value="Dehydroquinate synthase-like - alpha domain"/>
    <property type="match status" value="1"/>
</dbReference>
<evidence type="ECO:0000256" key="9">
    <source>
        <dbReference type="ARBA" id="ARBA00023239"/>
    </source>
</evidence>
<keyword evidence="6" id="KW-0862">Zinc</keyword>
<dbReference type="SUPFAM" id="SSF69705">
    <property type="entry name" value="Transcription factor NusA, N-terminal domain"/>
    <property type="match status" value="1"/>
</dbReference>
<sequence>MVPPAVSRTRWVGEKGSVYSMNQELLRIVDALCRDKNIDKETVFEDLEAAKRSAIRKSDTECEDVTVHIDRESGEISAMIDGEPKSIRDLGRIPAQTAKQVIIQRLREAGLTTQAYIISDEAVFARYGKQAEAALALADIPVASYTVPQGEASKSLDTAGAIYDWLIGQRAERGHAVVALGGGMVTDLAGYVAATYARGLPLVHVPTSLLAMVDAAIGGKVAVNHPRSKNAIGAFYQPRFVLADVSTLRTLPPRELSGWAEAIKHAMILDADLLAFFEEHADAVLRLEPEPTTEAIRRSVAIKAAVVSEDEREETGRRTVLNYGHTVGHAIEAVTGRLIECYRFLDRRLESRPYLAGDEFTMADIPEEVSGYVPWQTWAGQRD</sequence>
<evidence type="ECO:0000259" key="11">
    <source>
        <dbReference type="Pfam" id="PF08529"/>
    </source>
</evidence>
<dbReference type="Gene3D" id="3.40.50.1970">
    <property type="match status" value="1"/>
</dbReference>
<dbReference type="GO" id="GO:0009073">
    <property type="term" value="P:aromatic amino acid family biosynthetic process"/>
    <property type="evidence" value="ECO:0007669"/>
    <property type="project" value="UniProtKB-KW"/>
</dbReference>
<dbReference type="GO" id="GO:0000166">
    <property type="term" value="F:nucleotide binding"/>
    <property type="evidence" value="ECO:0007669"/>
    <property type="project" value="UniProtKB-KW"/>
</dbReference>
<dbReference type="SUPFAM" id="SSF47616">
    <property type="entry name" value="GST C-terminal domain-like"/>
    <property type="match status" value="1"/>
</dbReference>
<evidence type="ECO:0000256" key="7">
    <source>
        <dbReference type="ARBA" id="ARBA00023027"/>
    </source>
</evidence>
<reference evidence="13" key="1">
    <citation type="journal article" date="2015" name="Nature">
        <title>Complex archaea that bridge the gap between prokaryotes and eukaryotes.</title>
        <authorList>
            <person name="Spang A."/>
            <person name="Saw J.H."/>
            <person name="Jorgensen S.L."/>
            <person name="Zaremba-Niedzwiedzka K."/>
            <person name="Martijn J."/>
            <person name="Lind A.E."/>
            <person name="van Eijk R."/>
            <person name="Schleper C."/>
            <person name="Guy L."/>
            <person name="Ettema T.J."/>
        </authorList>
    </citation>
    <scope>NUCLEOTIDE SEQUENCE</scope>
</reference>
<evidence type="ECO:0000256" key="3">
    <source>
        <dbReference type="ARBA" id="ARBA00022605"/>
    </source>
</evidence>
<evidence type="ECO:0000313" key="13">
    <source>
        <dbReference type="EMBL" id="KKK74946.1"/>
    </source>
</evidence>
<dbReference type="GO" id="GO:0031554">
    <property type="term" value="P:regulation of termination of DNA-templated transcription"/>
    <property type="evidence" value="ECO:0007669"/>
    <property type="project" value="InterPro"/>
</dbReference>
<keyword evidence="5" id="KW-0547">Nucleotide-binding</keyword>
<evidence type="ECO:0000256" key="8">
    <source>
        <dbReference type="ARBA" id="ARBA00023141"/>
    </source>
</evidence>
<dbReference type="EMBL" id="LAZR01056083">
    <property type="protein sequence ID" value="KKK74946.1"/>
    <property type="molecule type" value="Genomic_DNA"/>
</dbReference>
<evidence type="ECO:0000256" key="4">
    <source>
        <dbReference type="ARBA" id="ARBA00022723"/>
    </source>
</evidence>
<evidence type="ECO:0000256" key="1">
    <source>
        <dbReference type="ARBA" id="ARBA00001911"/>
    </source>
</evidence>
<dbReference type="FunFam" id="3.40.50.1970:FF:000007">
    <property type="entry name" value="Pentafunctional AROM polypeptide"/>
    <property type="match status" value="1"/>
</dbReference>
<dbReference type="InterPro" id="IPR030960">
    <property type="entry name" value="DHQS/DOIS_N"/>
</dbReference>
<dbReference type="Pfam" id="PF01761">
    <property type="entry name" value="DHQ_synthase"/>
    <property type="match status" value="1"/>
</dbReference>
<dbReference type="Pfam" id="PF24621">
    <property type="entry name" value="DHQS_C"/>
    <property type="match status" value="1"/>
</dbReference>
<comment type="cofactor">
    <cofactor evidence="2">
        <name>Zn(2+)</name>
        <dbReference type="ChEBI" id="CHEBI:29105"/>
    </cofactor>
</comment>
<dbReference type="PANTHER" id="PTHR43622:SF7">
    <property type="entry name" value="3-DEHYDROQUINATE SYNTHASE, CHLOROPLASTIC"/>
    <property type="match status" value="1"/>
</dbReference>
<dbReference type="InterPro" id="IPR013735">
    <property type="entry name" value="TF_NusA_N"/>
</dbReference>
<evidence type="ECO:0000259" key="12">
    <source>
        <dbReference type="Pfam" id="PF24621"/>
    </source>
</evidence>
<keyword evidence="9" id="KW-0456">Lyase</keyword>
<dbReference type="GO" id="GO:0046872">
    <property type="term" value="F:metal ion binding"/>
    <property type="evidence" value="ECO:0007669"/>
    <property type="project" value="UniProtKB-KW"/>
</dbReference>
<name>A0A0F9ARY6_9ZZZZ</name>
<feature type="domain" description="3-dehydroquinate synthase N-terminal" evidence="10">
    <location>
        <begin position="145"/>
        <end position="256"/>
    </location>
</feature>
<proteinExistence type="predicted"/>
<evidence type="ECO:0000256" key="5">
    <source>
        <dbReference type="ARBA" id="ARBA00022741"/>
    </source>
</evidence>